<dbReference type="InterPro" id="IPR036291">
    <property type="entry name" value="NAD(P)-bd_dom_sf"/>
</dbReference>
<dbReference type="Pfam" id="PF02254">
    <property type="entry name" value="TrkA_N"/>
    <property type="match status" value="1"/>
</dbReference>
<dbReference type="Gene3D" id="6.20.350.10">
    <property type="match status" value="1"/>
</dbReference>
<feature type="domain" description="Ryanodine receptor Ryr" evidence="1">
    <location>
        <begin position="510"/>
        <end position="564"/>
    </location>
</feature>
<accession>A0A356LC72</accession>
<evidence type="ECO:0000313" key="4">
    <source>
        <dbReference type="Proteomes" id="UP000264036"/>
    </source>
</evidence>
<feature type="domain" description="RCK N-terminal" evidence="2">
    <location>
        <begin position="109"/>
        <end position="199"/>
    </location>
</feature>
<protein>
    <submittedName>
        <fullName evidence="3">Uncharacterized protein</fullName>
    </submittedName>
</protein>
<name>A0A356LC72_9BURK</name>
<dbReference type="Proteomes" id="UP000264036">
    <property type="component" value="Unassembled WGS sequence"/>
</dbReference>
<comment type="caution">
    <text evidence="3">The sequence shown here is derived from an EMBL/GenBank/DDBJ whole genome shotgun (WGS) entry which is preliminary data.</text>
</comment>
<dbReference type="AlphaFoldDB" id="A0A356LC72"/>
<dbReference type="SUPFAM" id="SSF51735">
    <property type="entry name" value="NAD(P)-binding Rossmann-fold domains"/>
    <property type="match status" value="1"/>
</dbReference>
<dbReference type="EMBL" id="DOEK01000004">
    <property type="protein sequence ID" value="HBP28358.1"/>
    <property type="molecule type" value="Genomic_DNA"/>
</dbReference>
<proteinExistence type="predicted"/>
<dbReference type="PANTHER" id="PTHR43833:SF11">
    <property type="entry name" value="VOLTAGE-GATED POTASSIUM CHANNEL KCH"/>
    <property type="match status" value="1"/>
</dbReference>
<dbReference type="PANTHER" id="PTHR43833">
    <property type="entry name" value="POTASSIUM CHANNEL PROTEIN 2-RELATED-RELATED"/>
    <property type="match status" value="1"/>
</dbReference>
<evidence type="ECO:0000259" key="1">
    <source>
        <dbReference type="Pfam" id="PF02026"/>
    </source>
</evidence>
<reference evidence="3 4" key="1">
    <citation type="journal article" date="2018" name="Nat. Biotechnol.">
        <title>A standardized bacterial taxonomy based on genome phylogeny substantially revises the tree of life.</title>
        <authorList>
            <person name="Parks D.H."/>
            <person name="Chuvochina M."/>
            <person name="Waite D.W."/>
            <person name="Rinke C."/>
            <person name="Skarshewski A."/>
            <person name="Chaumeil P.A."/>
            <person name="Hugenholtz P."/>
        </authorList>
    </citation>
    <scope>NUCLEOTIDE SEQUENCE [LARGE SCALE GENOMIC DNA]</scope>
    <source>
        <strain evidence="3">UBA10707</strain>
    </source>
</reference>
<sequence length="580" mass="65764">MKLSRRTKSILVILGGLAVIVLTWNGLGQHYPQINEWLYLPERLYRTLRTLMGSDPVSSSLPPENLPWQLTLVKIVVTLALLAGMYRIAQKLFVEYYTQFRLLFRRNQILVIGINQKGQALLGDLKRTHDTTGVAIELDADHSNAGALRREGHLVYFGDGTQSAVLQDAGIRSARFMICFLDKEQTTINVVRALHQITQKHPEKYQVRCFLHIGNAKVSAMLQQSDYFEDEKKNGIDLRFFNHHQMIARQFFARIPYDYAQQMRDPDTAFRLVVFGSGETARALLVQALQVMHTINPASPDIIMCGADAELAGRQLAAEYPGAAMVSSIKYMTFDGAYDHILNEFVIDPPVHLVPVVIVAFDDDSANLKLSLEILHATPAAAFRVYALNYHNDGLNALLKSRQRRLNRLTFFGSLESVCQVELITQERLDMTARSIHEDYLQQLAPQQGSVSESDAYKQSWGRLNEQAKDANRAQADHIAYKLAMCGKLVETQEQDAGVQEALSFTADEVEMLAQVEHTRWMAQRYLAGWRYGAQRDDRRRLHPSLVDWEMLAEAEKQKDRDVVLRIPHLARCNGTKPSV</sequence>
<organism evidence="3 4">
    <name type="scientific">Advenella kashmirensis</name>
    <dbReference type="NCBI Taxonomy" id="310575"/>
    <lineage>
        <taxon>Bacteria</taxon>
        <taxon>Pseudomonadati</taxon>
        <taxon>Pseudomonadota</taxon>
        <taxon>Betaproteobacteria</taxon>
        <taxon>Burkholderiales</taxon>
        <taxon>Alcaligenaceae</taxon>
    </lineage>
</organism>
<gene>
    <name evidence="3" type="ORF">DD666_02950</name>
</gene>
<evidence type="ECO:0000259" key="2">
    <source>
        <dbReference type="Pfam" id="PF02254"/>
    </source>
</evidence>
<evidence type="ECO:0000313" key="3">
    <source>
        <dbReference type="EMBL" id="HBP28358.1"/>
    </source>
</evidence>
<dbReference type="InterPro" id="IPR003148">
    <property type="entry name" value="RCK_N"/>
</dbReference>
<dbReference type="Pfam" id="PF02026">
    <property type="entry name" value="RyR"/>
    <property type="match status" value="1"/>
</dbReference>
<dbReference type="InterPro" id="IPR050721">
    <property type="entry name" value="Trk_Ktr_HKT_K-transport"/>
</dbReference>
<dbReference type="Gene3D" id="3.40.50.720">
    <property type="entry name" value="NAD(P)-binding Rossmann-like Domain"/>
    <property type="match status" value="1"/>
</dbReference>
<dbReference type="InterPro" id="IPR003032">
    <property type="entry name" value="Ryanodine_rcpt"/>
</dbReference>
<dbReference type="GO" id="GO:0006813">
    <property type="term" value="P:potassium ion transport"/>
    <property type="evidence" value="ECO:0007669"/>
    <property type="project" value="InterPro"/>
</dbReference>